<feature type="transmembrane region" description="Helical" evidence="1">
    <location>
        <begin position="136"/>
        <end position="158"/>
    </location>
</feature>
<protein>
    <submittedName>
        <fullName evidence="2">Uncharacterized protein</fullName>
    </submittedName>
</protein>
<evidence type="ECO:0000313" key="2">
    <source>
        <dbReference type="EMBL" id="CAF1214982.1"/>
    </source>
</evidence>
<dbReference type="Gene3D" id="1.20.1070.10">
    <property type="entry name" value="Rhodopsin 7-helix transmembrane proteins"/>
    <property type="match status" value="1"/>
</dbReference>
<feature type="transmembrane region" description="Helical" evidence="1">
    <location>
        <begin position="164"/>
        <end position="183"/>
    </location>
</feature>
<accession>A0A8S2ELP0</accession>
<dbReference type="SUPFAM" id="SSF81321">
    <property type="entry name" value="Family A G protein-coupled receptor-like"/>
    <property type="match status" value="1"/>
</dbReference>
<dbReference type="EMBL" id="CAJOBA010036467">
    <property type="protein sequence ID" value="CAF4023571.1"/>
    <property type="molecule type" value="Genomic_DNA"/>
</dbReference>
<gene>
    <name evidence="2" type="ORF">OVA965_LOCUS24639</name>
    <name evidence="3" type="ORF">TMI583_LOCUS25357</name>
</gene>
<dbReference type="AlphaFoldDB" id="A0A8S2ELP0"/>
<keyword evidence="1" id="KW-0812">Transmembrane</keyword>
<reference evidence="2" key="1">
    <citation type="submission" date="2021-02" db="EMBL/GenBank/DDBJ databases">
        <authorList>
            <person name="Nowell W R."/>
        </authorList>
    </citation>
    <scope>NUCLEOTIDE SEQUENCE</scope>
</reference>
<feature type="transmembrane region" description="Helical" evidence="1">
    <location>
        <begin position="212"/>
        <end position="238"/>
    </location>
</feature>
<feature type="transmembrane region" description="Helical" evidence="1">
    <location>
        <begin position="20"/>
        <end position="44"/>
    </location>
</feature>
<dbReference type="Proteomes" id="UP000677228">
    <property type="component" value="Unassembled WGS sequence"/>
</dbReference>
<dbReference type="EMBL" id="CAJNOK010014934">
    <property type="protein sequence ID" value="CAF1214982.1"/>
    <property type="molecule type" value="Genomic_DNA"/>
</dbReference>
<dbReference type="Proteomes" id="UP000682733">
    <property type="component" value="Unassembled WGS sequence"/>
</dbReference>
<evidence type="ECO:0000256" key="1">
    <source>
        <dbReference type="SAM" id="Phobius"/>
    </source>
</evidence>
<feature type="transmembrane region" description="Helical" evidence="1">
    <location>
        <begin position="258"/>
        <end position="281"/>
    </location>
</feature>
<keyword evidence="1" id="KW-0472">Membrane</keyword>
<name>A0A8S2ELP0_9BILA</name>
<feature type="transmembrane region" description="Helical" evidence="1">
    <location>
        <begin position="56"/>
        <end position="78"/>
    </location>
</feature>
<sequence>MADNSSANLISTLNELQVNLTYYVLQVFYVLGNAGCLLNGITFLQPLLRTSPCSMYFLASSCVNIFELNFGLLINILTYGYQLNPSNQSVLFCKLRNYLVNNFAFISQSYIVLACIDRYASSCDAVRIRQLSSIRIFKYLTLFIGIFWFIVNLHLIIFGDIVQGRVSGLVMPFLMILFGLLTLKNVHRFRRHIQQSSVSPNIRRLKQRDMNLVRMLLTQVVFNVLFTLLYTMGLMYLSITTYVRSTPLTPLDISIQSFVSYLAIVFFFVPYCFAFYIYTLTAKTFRNELMKAFAKLLNQRTVPINFISNQMAMRKMVYCLRFGVCIIDDGDRLIGDLDVDDVDHSNGVAGDDKDDFFGFRVVNDDVTGFDSLFHHICFLLFFR</sequence>
<proteinExistence type="predicted"/>
<comment type="caution">
    <text evidence="2">The sequence shown here is derived from an EMBL/GenBank/DDBJ whole genome shotgun (WGS) entry which is preliminary data.</text>
</comment>
<feature type="transmembrane region" description="Helical" evidence="1">
    <location>
        <begin position="98"/>
        <end position="116"/>
    </location>
</feature>
<organism evidence="2 4">
    <name type="scientific">Didymodactylos carnosus</name>
    <dbReference type="NCBI Taxonomy" id="1234261"/>
    <lineage>
        <taxon>Eukaryota</taxon>
        <taxon>Metazoa</taxon>
        <taxon>Spiralia</taxon>
        <taxon>Gnathifera</taxon>
        <taxon>Rotifera</taxon>
        <taxon>Eurotatoria</taxon>
        <taxon>Bdelloidea</taxon>
        <taxon>Philodinida</taxon>
        <taxon>Philodinidae</taxon>
        <taxon>Didymodactylos</taxon>
    </lineage>
</organism>
<evidence type="ECO:0000313" key="3">
    <source>
        <dbReference type="EMBL" id="CAF4023571.1"/>
    </source>
</evidence>
<keyword evidence="1" id="KW-1133">Transmembrane helix</keyword>
<evidence type="ECO:0000313" key="4">
    <source>
        <dbReference type="Proteomes" id="UP000677228"/>
    </source>
</evidence>